<accession>A0ABY5U6Q7</accession>
<dbReference type="PANTHER" id="PTHR13696:SF98">
    <property type="entry name" value="PLASMID PARTITION PROTEIN A"/>
    <property type="match status" value="1"/>
</dbReference>
<keyword evidence="3" id="KW-1185">Reference proteome</keyword>
<organism evidence="2 3">
    <name type="scientific">Laceyella sacchari</name>
    <name type="common">Thermoactinomyces thalpophilus</name>
    <dbReference type="NCBI Taxonomy" id="37482"/>
    <lineage>
        <taxon>Bacteria</taxon>
        <taxon>Bacillati</taxon>
        <taxon>Bacillota</taxon>
        <taxon>Bacilli</taxon>
        <taxon>Bacillales</taxon>
        <taxon>Thermoactinomycetaceae</taxon>
        <taxon>Laceyella</taxon>
    </lineage>
</organism>
<feature type="domain" description="AAA" evidence="1">
    <location>
        <begin position="3"/>
        <end position="199"/>
    </location>
</feature>
<geneLocation type="plasmid" evidence="2 3">
    <name>unnamed</name>
</geneLocation>
<dbReference type="Pfam" id="PF13614">
    <property type="entry name" value="AAA_31"/>
    <property type="match status" value="1"/>
</dbReference>
<proteinExistence type="predicted"/>
<dbReference type="Gene3D" id="3.40.50.300">
    <property type="entry name" value="P-loop containing nucleotide triphosphate hydrolases"/>
    <property type="match status" value="1"/>
</dbReference>
<dbReference type="InterPro" id="IPR050678">
    <property type="entry name" value="DNA_Partitioning_ATPase"/>
</dbReference>
<protein>
    <submittedName>
        <fullName evidence="2">ParA family protein</fullName>
    </submittedName>
</protein>
<reference evidence="2" key="1">
    <citation type="submission" date="2022-08" db="EMBL/GenBank/DDBJ databases">
        <title>The complete genome sequence of the thermophilic bacterium Laceyella sacchari FBKL4.010 reveals the basis for tetramethylpyrazine biosynthesis in Moutai-flavor Daqu.</title>
        <authorList>
            <person name="Li D."/>
            <person name="Huang W."/>
            <person name="Wang C."/>
            <person name="Qiu S."/>
        </authorList>
    </citation>
    <scope>NUCLEOTIDE SEQUENCE</scope>
    <source>
        <strain evidence="2">FBKL4.014</strain>
        <plasmid evidence="2">unnamed</plasmid>
    </source>
</reference>
<evidence type="ECO:0000313" key="2">
    <source>
        <dbReference type="EMBL" id="UWE05321.1"/>
    </source>
</evidence>
<dbReference type="SUPFAM" id="SSF52540">
    <property type="entry name" value="P-loop containing nucleoside triphosphate hydrolases"/>
    <property type="match status" value="1"/>
</dbReference>
<dbReference type="Proteomes" id="UP001058650">
    <property type="component" value="Plasmid unnamed"/>
</dbReference>
<evidence type="ECO:0000259" key="1">
    <source>
        <dbReference type="Pfam" id="PF13614"/>
    </source>
</evidence>
<dbReference type="InterPro" id="IPR025669">
    <property type="entry name" value="AAA_dom"/>
</dbReference>
<dbReference type="CDD" id="cd02042">
    <property type="entry name" value="ParAB_family"/>
    <property type="match status" value="1"/>
</dbReference>
<sequence>MAEVITISNQKGGTGKSTTTGAMAYILAEELGYKTLVIDFDPQGNETELLTGRDTEEFEDNTILNAMHDGDPRDYILAITDNLFLIPADEHLGVFPRYLCGNYYLEDENGNVLRDEYGTIQFSPEGHLILKNTLDKVKDYFDFVLIDTPPMLSDFHGNALAASDSCIIVYQTGKFGFKAVRKFLETIKASQEGSNPNLKLRGILPTMAHTQRSESKAYTHLGKEQYKDIMFDTVIKNTANISQLAIYGFDPKENKGLNKALEQYREVTTEVLRRIKNDIYFEVTEELIGRGE</sequence>
<dbReference type="EMBL" id="CP103867">
    <property type="protein sequence ID" value="UWE05321.1"/>
    <property type="molecule type" value="Genomic_DNA"/>
</dbReference>
<dbReference type="PANTHER" id="PTHR13696">
    <property type="entry name" value="P-LOOP CONTAINING NUCLEOSIDE TRIPHOSPHATE HYDROLASE"/>
    <property type="match status" value="1"/>
</dbReference>
<dbReference type="RefSeq" id="WP_259436815.1">
    <property type="nucleotide sequence ID" value="NZ_CP103867.1"/>
</dbReference>
<keyword evidence="2" id="KW-0614">Plasmid</keyword>
<gene>
    <name evidence="2" type="ORF">NYR52_16515</name>
</gene>
<name>A0ABY5U6Q7_LACSH</name>
<dbReference type="InterPro" id="IPR027417">
    <property type="entry name" value="P-loop_NTPase"/>
</dbReference>
<evidence type="ECO:0000313" key="3">
    <source>
        <dbReference type="Proteomes" id="UP001058650"/>
    </source>
</evidence>